<reference evidence="2 3" key="1">
    <citation type="journal article" date="2019" name="Sci. Rep.">
        <title>Orb-weaving spider Araneus ventricosus genome elucidates the spidroin gene catalogue.</title>
        <authorList>
            <person name="Kono N."/>
            <person name="Nakamura H."/>
            <person name="Ohtoshi R."/>
            <person name="Moran D.A.P."/>
            <person name="Shinohara A."/>
            <person name="Yoshida Y."/>
            <person name="Fujiwara M."/>
            <person name="Mori M."/>
            <person name="Tomita M."/>
            <person name="Arakawa K."/>
        </authorList>
    </citation>
    <scope>NUCLEOTIDE SEQUENCE [LARGE SCALE GENOMIC DNA]</scope>
</reference>
<keyword evidence="3" id="KW-1185">Reference proteome</keyword>
<evidence type="ECO:0000313" key="2">
    <source>
        <dbReference type="EMBL" id="GBN59102.1"/>
    </source>
</evidence>
<protein>
    <submittedName>
        <fullName evidence="2">Uncharacterized protein</fullName>
    </submittedName>
</protein>
<proteinExistence type="predicted"/>
<comment type="caution">
    <text evidence="2">The sequence shown here is derived from an EMBL/GenBank/DDBJ whole genome shotgun (WGS) entry which is preliminary data.</text>
</comment>
<feature type="region of interest" description="Disordered" evidence="1">
    <location>
        <begin position="82"/>
        <end position="107"/>
    </location>
</feature>
<name>A0A4Y2Q765_ARAVE</name>
<dbReference type="Proteomes" id="UP000499080">
    <property type="component" value="Unassembled WGS sequence"/>
</dbReference>
<dbReference type="AlphaFoldDB" id="A0A4Y2Q765"/>
<sequence>MKKYLSPATLVYLSVCHMSSLILSAMECRIIRDSPCKIFESSYLCFVQFSLFPMPERKRGVAGDAACRKQAIMKRERRVAATDEERNRRISSYGKKWPGQKNKIIDY</sequence>
<accession>A0A4Y2Q765</accession>
<dbReference type="EMBL" id="BGPR01137000">
    <property type="protein sequence ID" value="GBN59102.1"/>
    <property type="molecule type" value="Genomic_DNA"/>
</dbReference>
<organism evidence="2 3">
    <name type="scientific">Araneus ventricosus</name>
    <name type="common">Orbweaver spider</name>
    <name type="synonym">Epeira ventricosa</name>
    <dbReference type="NCBI Taxonomy" id="182803"/>
    <lineage>
        <taxon>Eukaryota</taxon>
        <taxon>Metazoa</taxon>
        <taxon>Ecdysozoa</taxon>
        <taxon>Arthropoda</taxon>
        <taxon>Chelicerata</taxon>
        <taxon>Arachnida</taxon>
        <taxon>Araneae</taxon>
        <taxon>Araneomorphae</taxon>
        <taxon>Entelegynae</taxon>
        <taxon>Araneoidea</taxon>
        <taxon>Araneidae</taxon>
        <taxon>Araneus</taxon>
    </lineage>
</organism>
<evidence type="ECO:0000313" key="3">
    <source>
        <dbReference type="Proteomes" id="UP000499080"/>
    </source>
</evidence>
<gene>
    <name evidence="2" type="ORF">AVEN_28185_1</name>
</gene>
<evidence type="ECO:0000256" key="1">
    <source>
        <dbReference type="SAM" id="MobiDB-lite"/>
    </source>
</evidence>